<evidence type="ECO:0000256" key="5">
    <source>
        <dbReference type="ARBA" id="ARBA00022989"/>
    </source>
</evidence>
<dbReference type="InterPro" id="IPR002656">
    <property type="entry name" value="Acyl_transf_3_dom"/>
</dbReference>
<evidence type="ECO:0000256" key="1">
    <source>
        <dbReference type="ARBA" id="ARBA00004651"/>
    </source>
</evidence>
<keyword evidence="5 9" id="KW-1133">Transmembrane helix</keyword>
<feature type="transmembrane region" description="Helical" evidence="9">
    <location>
        <begin position="275"/>
        <end position="295"/>
    </location>
</feature>
<comment type="subcellular location">
    <subcellularLocation>
        <location evidence="1">Cell membrane</location>
        <topology evidence="1">Multi-pass membrane protein</topology>
    </subcellularLocation>
</comment>
<comment type="caution">
    <text evidence="12">The sequence shown here is derived from an EMBL/GenBank/DDBJ whole genome shotgun (WGS) entry which is preliminary data.</text>
</comment>
<reference evidence="13" key="1">
    <citation type="journal article" date="2019" name="Int. J. Syst. Evol. Microbiol.">
        <title>The Global Catalogue of Microorganisms (GCM) 10K type strain sequencing project: providing services to taxonomists for standard genome sequencing and annotation.</title>
        <authorList>
            <consortium name="The Broad Institute Genomics Platform"/>
            <consortium name="The Broad Institute Genome Sequencing Center for Infectious Disease"/>
            <person name="Wu L."/>
            <person name="Ma J."/>
        </authorList>
    </citation>
    <scope>NUCLEOTIDE SEQUENCE [LARGE SCALE GENOMIC DNA]</scope>
    <source>
        <strain evidence="13">JCM 16034</strain>
    </source>
</reference>
<evidence type="ECO:0000256" key="2">
    <source>
        <dbReference type="ARBA" id="ARBA00022475"/>
    </source>
</evidence>
<evidence type="ECO:0000256" key="4">
    <source>
        <dbReference type="ARBA" id="ARBA00022692"/>
    </source>
</evidence>
<keyword evidence="3" id="KW-0808">Transferase</keyword>
<dbReference type="InterPro" id="IPR050879">
    <property type="entry name" value="Acyltransferase_3"/>
</dbReference>
<feature type="transmembrane region" description="Helical" evidence="9">
    <location>
        <begin position="316"/>
        <end position="335"/>
    </location>
</feature>
<feature type="transmembrane region" description="Helical" evidence="9">
    <location>
        <begin position="220"/>
        <end position="239"/>
    </location>
</feature>
<accession>A0ABP5NFX8</accession>
<evidence type="ECO:0000313" key="13">
    <source>
        <dbReference type="Proteomes" id="UP001500432"/>
    </source>
</evidence>
<organism evidence="12 13">
    <name type="scientific">Sinomonas flava</name>
    <dbReference type="NCBI Taxonomy" id="496857"/>
    <lineage>
        <taxon>Bacteria</taxon>
        <taxon>Bacillati</taxon>
        <taxon>Actinomycetota</taxon>
        <taxon>Actinomycetes</taxon>
        <taxon>Micrococcales</taxon>
        <taxon>Micrococcaceae</taxon>
        <taxon>Sinomonas</taxon>
    </lineage>
</organism>
<dbReference type="Proteomes" id="UP001500432">
    <property type="component" value="Unassembled WGS sequence"/>
</dbReference>
<dbReference type="Pfam" id="PF01757">
    <property type="entry name" value="Acyl_transf_3"/>
    <property type="match status" value="1"/>
</dbReference>
<feature type="region of interest" description="Disordered" evidence="8">
    <location>
        <begin position="1"/>
        <end position="23"/>
    </location>
</feature>
<keyword evidence="2" id="KW-1003">Cell membrane</keyword>
<dbReference type="PANTHER" id="PTHR23028">
    <property type="entry name" value="ACETYLTRANSFERASE"/>
    <property type="match status" value="1"/>
</dbReference>
<evidence type="ECO:0000313" key="12">
    <source>
        <dbReference type="EMBL" id="GAA2198491.1"/>
    </source>
</evidence>
<name>A0ABP5NFX8_9MICC</name>
<dbReference type="Gene3D" id="3.40.50.1110">
    <property type="entry name" value="SGNH hydrolase"/>
    <property type="match status" value="1"/>
</dbReference>
<feature type="transmembrane region" description="Helical" evidence="9">
    <location>
        <begin position="56"/>
        <end position="74"/>
    </location>
</feature>
<feature type="transmembrane region" description="Helical" evidence="9">
    <location>
        <begin position="95"/>
        <end position="114"/>
    </location>
</feature>
<feature type="transmembrane region" description="Helical" evidence="9">
    <location>
        <begin position="381"/>
        <end position="403"/>
    </location>
</feature>
<evidence type="ECO:0000256" key="6">
    <source>
        <dbReference type="ARBA" id="ARBA00023136"/>
    </source>
</evidence>
<evidence type="ECO:0000259" key="11">
    <source>
        <dbReference type="Pfam" id="PF19040"/>
    </source>
</evidence>
<dbReference type="InterPro" id="IPR036514">
    <property type="entry name" value="SGNH_hydro_sf"/>
</dbReference>
<evidence type="ECO:0000256" key="7">
    <source>
        <dbReference type="ARBA" id="ARBA00023315"/>
    </source>
</evidence>
<dbReference type="EMBL" id="BAAAQW010000003">
    <property type="protein sequence ID" value="GAA2198491.1"/>
    <property type="molecule type" value="Genomic_DNA"/>
</dbReference>
<feature type="transmembrane region" description="Helical" evidence="9">
    <location>
        <begin position="251"/>
        <end position="269"/>
    </location>
</feature>
<feature type="domain" description="SGNH" evidence="11">
    <location>
        <begin position="468"/>
        <end position="682"/>
    </location>
</feature>
<dbReference type="PANTHER" id="PTHR23028:SF53">
    <property type="entry name" value="ACYL_TRANSF_3 DOMAIN-CONTAINING PROTEIN"/>
    <property type="match status" value="1"/>
</dbReference>
<evidence type="ECO:0000259" key="10">
    <source>
        <dbReference type="Pfam" id="PF01757"/>
    </source>
</evidence>
<feature type="transmembrane region" description="Helical" evidence="9">
    <location>
        <begin position="341"/>
        <end position="360"/>
    </location>
</feature>
<sequence>MSARPETVTATYQPRHMAAPQGPAQRKFRPEIQGLRAVALGLVVAYHVWLGRVSGGVDVFLLISAFLMTGQFADRNRRGVRVHLGRHWIHTFRRLLPAAAVTIAGTVFAALVFLPGTRWASILEQAWASLAYVENFVLQRDAVDYYAGNHAAASPFQHFWSLSIQGQVFLLFPLLFVGMAAVCRRLRLHYERVLFWLFAAVFLVSLGYSVYFTAVSQSEAYFDTLARLWEFALGALLALVSRRITLPRRAAAVAGWAGLASIVACGLVLQVDGAFPGFAALWPTLAAGAVILAGVDGGPAGVHRILTMRPLQRLGDISYGLYLWHWPLLVMALAVSGKDRMGWLSGSAVVLAAAVLGYLTTRFVDRPWRAWPWPESSRRRGLVAVAACAAVVAVPVASVQVSLQAANYKALANASRDNPGAAALVPGYAGRPDPSASLLPLASTVSQDWAHLPEPCSADLGLPSELAHVCTQSSPADPAAITKNVLVLGNSHSQQWLAAFEPIAVQHSWRLYQLAKGGCFYDPEAVVDWDECNDYNKVVAEHLAANPPDAVVLVGTVAAPSSPEETLTPGLERLVEGFLARGIQVVAMRDNPRFTFNMADCVSQHGADALACRPLASAVLAQQDPLVPFAQMFQEGFFPIDMTDYLCPAGDCRGAIGNVFVYLDDNHLTSTYAASMSPMLEQRLFEATGW</sequence>
<proteinExistence type="predicted"/>
<evidence type="ECO:0000256" key="9">
    <source>
        <dbReference type="SAM" id="Phobius"/>
    </source>
</evidence>
<dbReference type="InterPro" id="IPR043968">
    <property type="entry name" value="SGNH"/>
</dbReference>
<feature type="domain" description="Acyltransferase 3" evidence="10">
    <location>
        <begin position="31"/>
        <end position="358"/>
    </location>
</feature>
<protein>
    <submittedName>
        <fullName evidence="12">Acyltransferase family protein</fullName>
    </submittedName>
</protein>
<dbReference type="Pfam" id="PF19040">
    <property type="entry name" value="SGNH"/>
    <property type="match status" value="1"/>
</dbReference>
<keyword evidence="6 9" id="KW-0472">Membrane</keyword>
<dbReference type="RefSeq" id="WP_344298701.1">
    <property type="nucleotide sequence ID" value="NZ_BAAAQW010000003.1"/>
</dbReference>
<feature type="transmembrane region" description="Helical" evidence="9">
    <location>
        <begin position="164"/>
        <end position="182"/>
    </location>
</feature>
<keyword evidence="4 9" id="KW-0812">Transmembrane</keyword>
<gene>
    <name evidence="12" type="ORF">GCM10009849_11350</name>
</gene>
<evidence type="ECO:0000256" key="3">
    <source>
        <dbReference type="ARBA" id="ARBA00022679"/>
    </source>
</evidence>
<evidence type="ECO:0000256" key="8">
    <source>
        <dbReference type="SAM" id="MobiDB-lite"/>
    </source>
</evidence>
<keyword evidence="13" id="KW-1185">Reference proteome</keyword>
<feature type="transmembrane region" description="Helical" evidence="9">
    <location>
        <begin position="194"/>
        <end position="214"/>
    </location>
</feature>
<keyword evidence="7 12" id="KW-0012">Acyltransferase</keyword>
<dbReference type="GO" id="GO:0016746">
    <property type="term" value="F:acyltransferase activity"/>
    <property type="evidence" value="ECO:0007669"/>
    <property type="project" value="UniProtKB-KW"/>
</dbReference>